<evidence type="ECO:0000256" key="13">
    <source>
        <dbReference type="ARBA" id="ARBA00023136"/>
    </source>
</evidence>
<dbReference type="RefSeq" id="WP_274352470.1">
    <property type="nucleotide sequence ID" value="NZ_JAQZSM010000010.1"/>
</dbReference>
<accession>A0ABT5T9J1</accession>
<evidence type="ECO:0000256" key="7">
    <source>
        <dbReference type="ARBA" id="ARBA00022475"/>
    </source>
</evidence>
<evidence type="ECO:0000256" key="18">
    <source>
        <dbReference type="ARBA" id="ARBA00049504"/>
    </source>
</evidence>
<sequence>MAHIRNNLAECALALQFLSRLPAGHAETYSADRWARIPRWFGIVGLVLGVLAAAILWLAAQVLPQGIAVLLTLGAMLLLTGALHEDGLADAADGMGGGRTAERALDIMRDSRIGSYGVLALIMALALQAACLALMPLDRAMGALVLAHVFSRSVMALALGQGRYLRVSGAGTGLDRPLGVFGLVLTLGAVLCALGLGLVLRVPAPALLVAVFISGGVSAFWLRVARRKLGGDTGDTLGAAQVIAATTCLVGVAAWL</sequence>
<reference evidence="20" key="1">
    <citation type="submission" date="2023-02" db="EMBL/GenBank/DDBJ databases">
        <title>Description of Roseinatronobacter alkalisoli sp. nov., an alkaliphilic bacerium isolated from soda soil.</title>
        <authorList>
            <person name="Wei W."/>
        </authorList>
    </citation>
    <scope>NUCLEOTIDE SEQUENCE</scope>
    <source>
        <strain evidence="20">HJB301</strain>
    </source>
</reference>
<protein>
    <recommendedName>
        <fullName evidence="6 19">Adenosylcobinamide-GDP ribazoletransferase</fullName>
        <ecNumber evidence="5 19">2.7.8.26</ecNumber>
    </recommendedName>
    <alternativeName>
        <fullName evidence="16 19">Cobalamin synthase</fullName>
    </alternativeName>
    <alternativeName>
        <fullName evidence="15 19">Cobalamin-5'-phosphate synthase</fullName>
    </alternativeName>
</protein>
<feature type="transmembrane region" description="Helical" evidence="19">
    <location>
        <begin position="113"/>
        <end position="135"/>
    </location>
</feature>
<keyword evidence="13 19" id="KW-0472">Membrane</keyword>
<dbReference type="EMBL" id="JAQZSM010000010">
    <property type="protein sequence ID" value="MDD7971790.1"/>
    <property type="molecule type" value="Genomic_DNA"/>
</dbReference>
<feature type="transmembrane region" description="Helical" evidence="19">
    <location>
        <begin position="206"/>
        <end position="224"/>
    </location>
</feature>
<evidence type="ECO:0000313" key="20">
    <source>
        <dbReference type="EMBL" id="MDD7971790.1"/>
    </source>
</evidence>
<dbReference type="PANTHER" id="PTHR34148:SF1">
    <property type="entry name" value="ADENOSYLCOBINAMIDE-GDP RIBAZOLETRANSFERASE"/>
    <property type="match status" value="1"/>
</dbReference>
<evidence type="ECO:0000256" key="16">
    <source>
        <dbReference type="ARBA" id="ARBA00032853"/>
    </source>
</evidence>
<feature type="transmembrane region" description="Helical" evidence="19">
    <location>
        <begin position="180"/>
        <end position="200"/>
    </location>
</feature>
<evidence type="ECO:0000256" key="6">
    <source>
        <dbReference type="ARBA" id="ARBA00015850"/>
    </source>
</evidence>
<keyword evidence="11 19" id="KW-0460">Magnesium</keyword>
<evidence type="ECO:0000256" key="8">
    <source>
        <dbReference type="ARBA" id="ARBA00022573"/>
    </source>
</evidence>
<dbReference type="Proteomes" id="UP001431784">
    <property type="component" value="Unassembled WGS sequence"/>
</dbReference>
<feature type="transmembrane region" description="Helical" evidence="19">
    <location>
        <begin position="236"/>
        <end position="255"/>
    </location>
</feature>
<evidence type="ECO:0000256" key="3">
    <source>
        <dbReference type="ARBA" id="ARBA00004663"/>
    </source>
</evidence>
<comment type="cofactor">
    <cofactor evidence="1 19">
        <name>Mg(2+)</name>
        <dbReference type="ChEBI" id="CHEBI:18420"/>
    </cofactor>
</comment>
<dbReference type="InterPro" id="IPR003805">
    <property type="entry name" value="CobS"/>
</dbReference>
<evidence type="ECO:0000256" key="19">
    <source>
        <dbReference type="HAMAP-Rule" id="MF_00719"/>
    </source>
</evidence>
<feature type="transmembrane region" description="Helical" evidence="19">
    <location>
        <begin position="66"/>
        <end position="83"/>
    </location>
</feature>
<name>A0ABT5T9J1_9RHOB</name>
<evidence type="ECO:0000313" key="21">
    <source>
        <dbReference type="Proteomes" id="UP001431784"/>
    </source>
</evidence>
<evidence type="ECO:0000256" key="9">
    <source>
        <dbReference type="ARBA" id="ARBA00022679"/>
    </source>
</evidence>
<evidence type="ECO:0000256" key="17">
    <source>
        <dbReference type="ARBA" id="ARBA00048623"/>
    </source>
</evidence>
<comment type="subcellular location">
    <subcellularLocation>
        <location evidence="2 19">Cell membrane</location>
        <topology evidence="2 19">Multi-pass membrane protein</topology>
    </subcellularLocation>
</comment>
<evidence type="ECO:0000256" key="11">
    <source>
        <dbReference type="ARBA" id="ARBA00022842"/>
    </source>
</evidence>
<keyword evidence="8 19" id="KW-0169">Cobalamin biosynthesis</keyword>
<comment type="catalytic activity">
    <reaction evidence="18 19">
        <text>alpha-ribazole 5'-phosphate + adenosylcob(III)inamide-GDP = adenosylcob(III)alamin 5'-phosphate + GMP + H(+)</text>
        <dbReference type="Rhea" id="RHEA:23560"/>
        <dbReference type="ChEBI" id="CHEBI:15378"/>
        <dbReference type="ChEBI" id="CHEBI:57918"/>
        <dbReference type="ChEBI" id="CHEBI:58115"/>
        <dbReference type="ChEBI" id="CHEBI:60487"/>
        <dbReference type="ChEBI" id="CHEBI:60493"/>
        <dbReference type="EC" id="2.7.8.26"/>
    </reaction>
</comment>
<comment type="pathway">
    <text evidence="3 19">Cofactor biosynthesis; adenosylcobalamin biosynthesis; adenosylcobalamin from cob(II)yrinate a,c-diamide: step 7/7.</text>
</comment>
<evidence type="ECO:0000256" key="4">
    <source>
        <dbReference type="ARBA" id="ARBA00010561"/>
    </source>
</evidence>
<keyword evidence="9 19" id="KW-0808">Transferase</keyword>
<comment type="caution">
    <text evidence="20">The sequence shown here is derived from an EMBL/GenBank/DDBJ whole genome shotgun (WGS) entry which is preliminary data.</text>
</comment>
<feature type="transmembrane region" description="Helical" evidence="19">
    <location>
        <begin position="40"/>
        <end position="60"/>
    </location>
</feature>
<keyword evidence="12 19" id="KW-1133">Transmembrane helix</keyword>
<evidence type="ECO:0000256" key="5">
    <source>
        <dbReference type="ARBA" id="ARBA00013200"/>
    </source>
</evidence>
<evidence type="ECO:0000256" key="15">
    <source>
        <dbReference type="ARBA" id="ARBA00032605"/>
    </source>
</evidence>
<keyword evidence="10 19" id="KW-0812">Transmembrane</keyword>
<keyword evidence="21" id="KW-1185">Reference proteome</keyword>
<comment type="catalytic activity">
    <reaction evidence="17 19">
        <text>alpha-ribazole + adenosylcob(III)inamide-GDP = adenosylcob(III)alamin + GMP + H(+)</text>
        <dbReference type="Rhea" id="RHEA:16049"/>
        <dbReference type="ChEBI" id="CHEBI:10329"/>
        <dbReference type="ChEBI" id="CHEBI:15378"/>
        <dbReference type="ChEBI" id="CHEBI:18408"/>
        <dbReference type="ChEBI" id="CHEBI:58115"/>
        <dbReference type="ChEBI" id="CHEBI:60487"/>
        <dbReference type="EC" id="2.7.8.26"/>
    </reaction>
</comment>
<dbReference type="PANTHER" id="PTHR34148">
    <property type="entry name" value="ADENOSYLCOBINAMIDE-GDP RIBAZOLETRANSFERASE"/>
    <property type="match status" value="1"/>
</dbReference>
<comment type="function">
    <text evidence="14 19">Joins adenosylcobinamide-GDP and alpha-ribazole to generate adenosylcobalamin (Ado-cobalamin). Also synthesizes adenosylcobalamin 5'-phosphate from adenosylcobinamide-GDP and alpha-ribazole 5'-phosphate.</text>
</comment>
<evidence type="ECO:0000256" key="2">
    <source>
        <dbReference type="ARBA" id="ARBA00004651"/>
    </source>
</evidence>
<dbReference type="Pfam" id="PF02654">
    <property type="entry name" value="CobS"/>
    <property type="match status" value="1"/>
</dbReference>
<proteinExistence type="inferred from homology"/>
<evidence type="ECO:0000256" key="10">
    <source>
        <dbReference type="ARBA" id="ARBA00022692"/>
    </source>
</evidence>
<evidence type="ECO:0000256" key="12">
    <source>
        <dbReference type="ARBA" id="ARBA00022989"/>
    </source>
</evidence>
<evidence type="ECO:0000256" key="14">
    <source>
        <dbReference type="ARBA" id="ARBA00025228"/>
    </source>
</evidence>
<dbReference type="EC" id="2.7.8.26" evidence="5 19"/>
<organism evidence="20 21">
    <name type="scientific">Roseinatronobacter alkalisoli</name>
    <dbReference type="NCBI Taxonomy" id="3028235"/>
    <lineage>
        <taxon>Bacteria</taxon>
        <taxon>Pseudomonadati</taxon>
        <taxon>Pseudomonadota</taxon>
        <taxon>Alphaproteobacteria</taxon>
        <taxon>Rhodobacterales</taxon>
        <taxon>Paracoccaceae</taxon>
        <taxon>Roseinatronobacter</taxon>
    </lineage>
</organism>
<dbReference type="HAMAP" id="MF_00719">
    <property type="entry name" value="CobS"/>
    <property type="match status" value="1"/>
</dbReference>
<evidence type="ECO:0000256" key="1">
    <source>
        <dbReference type="ARBA" id="ARBA00001946"/>
    </source>
</evidence>
<gene>
    <name evidence="19" type="primary">cobS</name>
    <name evidence="20" type="ORF">PUT78_11825</name>
</gene>
<keyword evidence="7 19" id="KW-1003">Cell membrane</keyword>
<comment type="similarity">
    <text evidence="4 19">Belongs to the CobS family.</text>
</comment>